<evidence type="ECO:0008006" key="4">
    <source>
        <dbReference type="Google" id="ProtNLM"/>
    </source>
</evidence>
<reference evidence="2 3" key="1">
    <citation type="journal article" date="2019" name="ACS Chem. Biol.">
        <title>Identification and Mobilization of a Cryptic Antibiotic Biosynthesis Gene Locus from a Human-Pathogenic Nocardia Isolate.</title>
        <authorList>
            <person name="Herisse M."/>
            <person name="Ishida K."/>
            <person name="Porter J.L."/>
            <person name="Howden B."/>
            <person name="Hertweck C."/>
            <person name="Stinear T.P."/>
            <person name="Pidot S.J."/>
        </authorList>
    </citation>
    <scope>NUCLEOTIDE SEQUENCE [LARGE SCALE GENOMIC DNA]</scope>
    <source>
        <strain evidence="2 3">AUSMDU00024985</strain>
    </source>
</reference>
<dbReference type="RefSeq" id="WP_167462412.1">
    <property type="nucleotide sequence ID" value="NZ_CP046171.1"/>
</dbReference>
<dbReference type="EMBL" id="CP046171">
    <property type="protein sequence ID" value="QIS03343.1"/>
    <property type="molecule type" value="Genomic_DNA"/>
</dbReference>
<evidence type="ECO:0000256" key="1">
    <source>
        <dbReference type="SAM" id="Phobius"/>
    </source>
</evidence>
<gene>
    <name evidence="2" type="ORF">F5X71_14350</name>
</gene>
<feature type="transmembrane region" description="Helical" evidence="1">
    <location>
        <begin position="22"/>
        <end position="45"/>
    </location>
</feature>
<evidence type="ECO:0000313" key="3">
    <source>
        <dbReference type="Proteomes" id="UP000501705"/>
    </source>
</evidence>
<dbReference type="Proteomes" id="UP000501705">
    <property type="component" value="Chromosome"/>
</dbReference>
<evidence type="ECO:0000313" key="2">
    <source>
        <dbReference type="EMBL" id="QIS03343.1"/>
    </source>
</evidence>
<feature type="transmembrane region" description="Helical" evidence="1">
    <location>
        <begin position="103"/>
        <end position="121"/>
    </location>
</feature>
<keyword evidence="1" id="KW-1133">Transmembrane helix</keyword>
<accession>A0A6G9XR89</accession>
<keyword evidence="1" id="KW-0812">Transmembrane</keyword>
<keyword evidence="1" id="KW-0472">Membrane</keyword>
<feature type="transmembrane region" description="Helical" evidence="1">
    <location>
        <begin position="65"/>
        <end position="83"/>
    </location>
</feature>
<protein>
    <recommendedName>
        <fullName evidence="4">Transmembrane protein</fullName>
    </recommendedName>
</protein>
<organism evidence="2 3">
    <name type="scientific">Nocardia brasiliensis</name>
    <dbReference type="NCBI Taxonomy" id="37326"/>
    <lineage>
        <taxon>Bacteria</taxon>
        <taxon>Bacillati</taxon>
        <taxon>Actinomycetota</taxon>
        <taxon>Actinomycetes</taxon>
        <taxon>Mycobacteriales</taxon>
        <taxon>Nocardiaceae</taxon>
        <taxon>Nocardia</taxon>
    </lineage>
</organism>
<name>A0A6G9XR89_NOCBR</name>
<proteinExistence type="predicted"/>
<dbReference type="AlphaFoldDB" id="A0A6G9XR89"/>
<sequence length="122" mass="12944">MIAVRTEDVEKRWTDDGTFRQAATYVLAVLGLAAAVFVATAVWAAHRGACAAAESTLCDTTAKTAVLLGPAAIVLLGGVGAFVRTYQQWRRGRNWPIWQGAGWFLFVLMTVFLGIGGGALAS</sequence>